<dbReference type="Proteomes" id="UP000277864">
    <property type="component" value="Unassembled WGS sequence"/>
</dbReference>
<dbReference type="SUPFAM" id="SSF82689">
    <property type="entry name" value="Mechanosensitive channel protein MscS (YggB), C-terminal domain"/>
    <property type="match status" value="1"/>
</dbReference>
<dbReference type="InterPro" id="IPR010920">
    <property type="entry name" value="LSM_dom_sf"/>
</dbReference>
<keyword evidence="3" id="KW-1003">Cell membrane</keyword>
<dbReference type="InterPro" id="IPR011014">
    <property type="entry name" value="MscS_channel_TM-2"/>
</dbReference>
<keyword evidence="4 8" id="KW-0812">Transmembrane</keyword>
<evidence type="ECO:0000313" key="11">
    <source>
        <dbReference type="EMBL" id="RST90217.1"/>
    </source>
</evidence>
<evidence type="ECO:0000256" key="4">
    <source>
        <dbReference type="ARBA" id="ARBA00022692"/>
    </source>
</evidence>
<dbReference type="Pfam" id="PF00924">
    <property type="entry name" value="MS_channel_2nd"/>
    <property type="match status" value="1"/>
</dbReference>
<accession>A0A429Z933</accession>
<dbReference type="SUPFAM" id="SSF50182">
    <property type="entry name" value="Sm-like ribonucleoproteins"/>
    <property type="match status" value="1"/>
</dbReference>
<dbReference type="InterPro" id="IPR049142">
    <property type="entry name" value="MS_channel_1st"/>
</dbReference>
<feature type="transmembrane region" description="Helical" evidence="8">
    <location>
        <begin position="46"/>
        <end position="67"/>
    </location>
</feature>
<evidence type="ECO:0000259" key="10">
    <source>
        <dbReference type="Pfam" id="PF21088"/>
    </source>
</evidence>
<comment type="function">
    <text evidence="7">May play a role in resistance to osmotic downshock.</text>
</comment>
<dbReference type="InterPro" id="IPR045276">
    <property type="entry name" value="YbiO_bact"/>
</dbReference>
<keyword evidence="6 8" id="KW-0472">Membrane</keyword>
<feature type="transmembrane region" description="Helical" evidence="8">
    <location>
        <begin position="104"/>
        <end position="122"/>
    </location>
</feature>
<sequence>MTSNWFIGVATTTDSSDLDPNAIVEETAKKMSAFSRYWQSINWDNILSSLISKGISLAISLVILLIIKKVGTTLIEKGFKKYHNNPAYSTNRIETLQKLTHNTFIYLLYFILAYTLLTIVGVPVSSLIAGAGIAGIAIGLGAQGFINDLLTGFFIILERQMDVGDYVQIENYEGTVLAVGLRTTQIKGPDGTVHFIPNRQILIVSNKSRSDMRALIQIHLKPSADIEKVSQIIQTTNQELLPNYPEITTSPVLLGLSDLGNGQVVFKVMMYTLNGAQFKVQADFLAAYMQALTEAGIDIPQPFLPTA</sequence>
<name>A0A429Z933_9ENTE</name>
<dbReference type="Gene3D" id="2.30.30.60">
    <property type="match status" value="1"/>
</dbReference>
<dbReference type="FunFam" id="2.30.30.60:FF:000001">
    <property type="entry name" value="MscS Mechanosensitive ion channel"/>
    <property type="match status" value="1"/>
</dbReference>
<keyword evidence="5 8" id="KW-1133">Transmembrane helix</keyword>
<dbReference type="Pfam" id="PF21088">
    <property type="entry name" value="MS_channel_1st"/>
    <property type="match status" value="1"/>
</dbReference>
<evidence type="ECO:0000313" key="12">
    <source>
        <dbReference type="Proteomes" id="UP000277864"/>
    </source>
</evidence>
<proteinExistence type="inferred from homology"/>
<dbReference type="SUPFAM" id="SSF82861">
    <property type="entry name" value="Mechanosensitive channel protein MscS (YggB), transmembrane region"/>
    <property type="match status" value="1"/>
</dbReference>
<evidence type="ECO:0000256" key="1">
    <source>
        <dbReference type="ARBA" id="ARBA00004651"/>
    </source>
</evidence>
<comment type="similarity">
    <text evidence="2">Belongs to the MscS (TC 1.A.23) family.</text>
</comment>
<dbReference type="InterPro" id="IPR023408">
    <property type="entry name" value="MscS_beta-dom_sf"/>
</dbReference>
<dbReference type="Gene3D" id="1.10.287.1260">
    <property type="match status" value="1"/>
</dbReference>
<dbReference type="AlphaFoldDB" id="A0A429Z933"/>
<feature type="domain" description="Mechanosensitive ion channel transmembrane helices 2/3" evidence="10">
    <location>
        <begin position="104"/>
        <end position="143"/>
    </location>
</feature>
<dbReference type="GO" id="GO:0005886">
    <property type="term" value="C:plasma membrane"/>
    <property type="evidence" value="ECO:0007669"/>
    <property type="project" value="UniProtKB-SubCell"/>
</dbReference>
<evidence type="ECO:0000256" key="6">
    <source>
        <dbReference type="ARBA" id="ARBA00023136"/>
    </source>
</evidence>
<evidence type="ECO:0000256" key="2">
    <source>
        <dbReference type="ARBA" id="ARBA00008017"/>
    </source>
</evidence>
<protein>
    <submittedName>
        <fullName evidence="11">Mechanosensitive ion channel protein MscS</fullName>
    </submittedName>
</protein>
<feature type="transmembrane region" description="Helical" evidence="8">
    <location>
        <begin position="128"/>
        <end position="157"/>
    </location>
</feature>
<comment type="subcellular location">
    <subcellularLocation>
        <location evidence="1">Cell membrane</location>
        <topology evidence="1">Multi-pass membrane protein</topology>
    </subcellularLocation>
</comment>
<comment type="caution">
    <text evidence="11">The sequence shown here is derived from an EMBL/GenBank/DDBJ whole genome shotgun (WGS) entry which is preliminary data.</text>
</comment>
<evidence type="ECO:0000259" key="9">
    <source>
        <dbReference type="Pfam" id="PF00924"/>
    </source>
</evidence>
<dbReference type="GO" id="GO:0008381">
    <property type="term" value="F:mechanosensitive monoatomic ion channel activity"/>
    <property type="evidence" value="ECO:0007669"/>
    <property type="project" value="InterPro"/>
</dbReference>
<evidence type="ECO:0000256" key="8">
    <source>
        <dbReference type="SAM" id="Phobius"/>
    </source>
</evidence>
<evidence type="ECO:0000256" key="5">
    <source>
        <dbReference type="ARBA" id="ARBA00022989"/>
    </source>
</evidence>
<gene>
    <name evidence="11" type="ORF">C7P63_03850</name>
</gene>
<dbReference type="EMBL" id="PXZH01000001">
    <property type="protein sequence ID" value="RST90217.1"/>
    <property type="molecule type" value="Genomic_DNA"/>
</dbReference>
<dbReference type="RefSeq" id="WP_125942831.1">
    <property type="nucleotide sequence ID" value="NZ_PXZH01000001.1"/>
</dbReference>
<dbReference type="InterPro" id="IPR011066">
    <property type="entry name" value="MscS_channel_C_sf"/>
</dbReference>
<feature type="domain" description="Mechanosensitive ion channel MscS" evidence="9">
    <location>
        <begin position="146"/>
        <end position="208"/>
    </location>
</feature>
<evidence type="ECO:0000256" key="3">
    <source>
        <dbReference type="ARBA" id="ARBA00022475"/>
    </source>
</evidence>
<reference evidence="11 12" key="1">
    <citation type="submission" date="2018-03" db="EMBL/GenBank/DDBJ databases">
        <authorList>
            <person name="Gulvik C.A."/>
        </authorList>
    </citation>
    <scope>NUCLEOTIDE SEQUENCE [LARGE SCALE GENOMIC DNA]</scope>
    <source>
        <strain evidence="11 12">JCM 31581</strain>
    </source>
</reference>
<dbReference type="OrthoDB" id="9809206at2"/>
<dbReference type="PANTHER" id="PTHR30460">
    <property type="entry name" value="MODERATE CONDUCTANCE MECHANOSENSITIVE CHANNEL YBIO"/>
    <property type="match status" value="1"/>
</dbReference>
<dbReference type="PANTHER" id="PTHR30460:SF0">
    <property type="entry name" value="MODERATE CONDUCTANCE MECHANOSENSITIVE CHANNEL YBIO"/>
    <property type="match status" value="1"/>
</dbReference>
<organism evidence="11 12">
    <name type="scientific">Vagococcus humatus</name>
    <dbReference type="NCBI Taxonomy" id="1889241"/>
    <lineage>
        <taxon>Bacteria</taxon>
        <taxon>Bacillati</taxon>
        <taxon>Bacillota</taxon>
        <taxon>Bacilli</taxon>
        <taxon>Lactobacillales</taxon>
        <taxon>Enterococcaceae</taxon>
        <taxon>Vagococcus</taxon>
    </lineage>
</organism>
<dbReference type="Gene3D" id="3.30.70.100">
    <property type="match status" value="1"/>
</dbReference>
<keyword evidence="12" id="KW-1185">Reference proteome</keyword>
<dbReference type="InterPro" id="IPR006685">
    <property type="entry name" value="MscS_channel_2nd"/>
</dbReference>
<evidence type="ECO:0000256" key="7">
    <source>
        <dbReference type="ARBA" id="ARBA00059688"/>
    </source>
</evidence>